<dbReference type="AlphaFoldDB" id="A0A934VLK7"/>
<dbReference type="Proteomes" id="UP000604083">
    <property type="component" value="Unassembled WGS sequence"/>
</dbReference>
<reference evidence="2" key="1">
    <citation type="submission" date="2021-01" db="EMBL/GenBank/DDBJ databases">
        <title>Modified the classification status of verrucomicrobia.</title>
        <authorList>
            <person name="Feng X."/>
        </authorList>
    </citation>
    <scope>NUCLEOTIDE SEQUENCE</scope>
    <source>
        <strain evidence="2">KCTC 12986</strain>
    </source>
</reference>
<evidence type="ECO:0000313" key="3">
    <source>
        <dbReference type="Proteomes" id="UP000604083"/>
    </source>
</evidence>
<dbReference type="RefSeq" id="WP_200392219.1">
    <property type="nucleotide sequence ID" value="NZ_JAENIO010000032.1"/>
</dbReference>
<keyword evidence="3" id="KW-1185">Reference proteome</keyword>
<evidence type="ECO:0000313" key="2">
    <source>
        <dbReference type="EMBL" id="MBK1834784.1"/>
    </source>
</evidence>
<feature type="compositionally biased region" description="Low complexity" evidence="1">
    <location>
        <begin position="47"/>
        <end position="57"/>
    </location>
</feature>
<feature type="region of interest" description="Disordered" evidence="1">
    <location>
        <begin position="40"/>
        <end position="59"/>
    </location>
</feature>
<evidence type="ECO:0000256" key="1">
    <source>
        <dbReference type="SAM" id="MobiDB-lite"/>
    </source>
</evidence>
<name>A0A934VLK7_9BACT</name>
<dbReference type="EMBL" id="JAENIO010000032">
    <property type="protein sequence ID" value="MBK1834784.1"/>
    <property type="molecule type" value="Genomic_DNA"/>
</dbReference>
<proteinExistence type="predicted"/>
<organism evidence="2 3">
    <name type="scientific">Roseibacillus ishigakijimensis</name>
    <dbReference type="NCBI Taxonomy" id="454146"/>
    <lineage>
        <taxon>Bacteria</taxon>
        <taxon>Pseudomonadati</taxon>
        <taxon>Verrucomicrobiota</taxon>
        <taxon>Verrucomicrobiia</taxon>
        <taxon>Verrucomicrobiales</taxon>
        <taxon>Verrucomicrobiaceae</taxon>
        <taxon>Roseibacillus</taxon>
    </lineage>
</organism>
<sequence length="386" mass="44027">MKSLNEMKRNVLSVFGILLSFGLGWILKPNGEQVVEVTPRKSEHMRSQSAARSTAQSDPERWLSRFDGREVAEVAQELSDDELVHALEALLVDMWGGTGYEQAKRFQTVVGEWIQRDKEGCIAWARGQEDEKWREAALLAVIDQLGQSDPLRAIHLYCEIDRVTLAALAGFDAEYWQEAMAKVAEDSPADLAEILNNLPLRPSFEEDGWDAGLLATLRLPEGFDFEELFRLAPEADRVDSAEHHLHVYLLQDWARQDPQAALDHVVARLAQGEMMRWGLVLNEFEKEVGQSETMNLALQVLEQIPQEHQKGVLEASWRWKEMLDALPTEEQRLHYLLLLDPEDDHTDPFRFTRWREYAAHIGLKDEDGEVLGAKLRARAAETGRQP</sequence>
<comment type="caution">
    <text evidence="2">The sequence shown here is derived from an EMBL/GenBank/DDBJ whole genome shotgun (WGS) entry which is preliminary data.</text>
</comment>
<protein>
    <submittedName>
        <fullName evidence="2">Uncharacterized protein</fullName>
    </submittedName>
</protein>
<accession>A0A934VLK7</accession>
<gene>
    <name evidence="2" type="ORF">JIN78_11990</name>
</gene>